<keyword evidence="3" id="KW-1185">Reference proteome</keyword>
<accession>A0ABR3N005</accession>
<organism evidence="2 3">
    <name type="scientific">Cirrhinus molitorella</name>
    <name type="common">mud carp</name>
    <dbReference type="NCBI Taxonomy" id="172907"/>
    <lineage>
        <taxon>Eukaryota</taxon>
        <taxon>Metazoa</taxon>
        <taxon>Chordata</taxon>
        <taxon>Craniata</taxon>
        <taxon>Vertebrata</taxon>
        <taxon>Euteleostomi</taxon>
        <taxon>Actinopterygii</taxon>
        <taxon>Neopterygii</taxon>
        <taxon>Teleostei</taxon>
        <taxon>Ostariophysi</taxon>
        <taxon>Cypriniformes</taxon>
        <taxon>Cyprinidae</taxon>
        <taxon>Labeoninae</taxon>
        <taxon>Labeonini</taxon>
        <taxon>Cirrhinus</taxon>
    </lineage>
</organism>
<name>A0ABR3N005_9TELE</name>
<evidence type="ECO:0000256" key="1">
    <source>
        <dbReference type="SAM" id="MobiDB-lite"/>
    </source>
</evidence>
<gene>
    <name evidence="2" type="ORF">QQF64_032449</name>
</gene>
<proteinExistence type="predicted"/>
<dbReference type="EMBL" id="JAYMGO010000008">
    <property type="protein sequence ID" value="KAL1270160.1"/>
    <property type="molecule type" value="Genomic_DNA"/>
</dbReference>
<dbReference type="Proteomes" id="UP001558613">
    <property type="component" value="Unassembled WGS sequence"/>
</dbReference>
<feature type="region of interest" description="Disordered" evidence="1">
    <location>
        <begin position="18"/>
        <end position="71"/>
    </location>
</feature>
<reference evidence="2 3" key="1">
    <citation type="submission" date="2023-09" db="EMBL/GenBank/DDBJ databases">
        <authorList>
            <person name="Wang M."/>
        </authorList>
    </citation>
    <scope>NUCLEOTIDE SEQUENCE [LARGE SCALE GENOMIC DNA]</scope>
    <source>
        <strain evidence="2">GT-2023</strain>
        <tissue evidence="2">Liver</tissue>
    </source>
</reference>
<sequence>MRSSRVLPGALGGLFGVHRVPTPRNSGPKHNLDSCTSQRPIPAPVRSAFNGAEGPGLAQKDRDQGTEEEMM</sequence>
<evidence type="ECO:0000313" key="3">
    <source>
        <dbReference type="Proteomes" id="UP001558613"/>
    </source>
</evidence>
<comment type="caution">
    <text evidence="2">The sequence shown here is derived from an EMBL/GenBank/DDBJ whole genome shotgun (WGS) entry which is preliminary data.</text>
</comment>
<evidence type="ECO:0000313" key="2">
    <source>
        <dbReference type="EMBL" id="KAL1270160.1"/>
    </source>
</evidence>
<protein>
    <submittedName>
        <fullName evidence="2">Uncharacterized protein</fullName>
    </submittedName>
</protein>